<evidence type="ECO:0000313" key="3">
    <source>
        <dbReference type="EMBL" id="KAH7122017.1"/>
    </source>
</evidence>
<dbReference type="CDD" id="cd02440">
    <property type="entry name" value="AdoMet_MTases"/>
    <property type="match status" value="1"/>
</dbReference>
<gene>
    <name evidence="3" type="ORF">B0J13DRAFT_566830</name>
</gene>
<dbReference type="Proteomes" id="UP000717696">
    <property type="component" value="Unassembled WGS sequence"/>
</dbReference>
<dbReference type="GO" id="GO:0032259">
    <property type="term" value="P:methylation"/>
    <property type="evidence" value="ECO:0007669"/>
    <property type="project" value="UniProtKB-KW"/>
</dbReference>
<dbReference type="Gene3D" id="3.40.50.150">
    <property type="entry name" value="Vaccinia Virus protein VP39"/>
    <property type="match status" value="1"/>
</dbReference>
<name>A0A9P9DN56_9HYPO</name>
<dbReference type="AlphaFoldDB" id="A0A9P9DN56"/>
<feature type="region of interest" description="Disordered" evidence="2">
    <location>
        <begin position="1"/>
        <end position="39"/>
    </location>
</feature>
<accession>A0A9P9DN56</accession>
<reference evidence="3" key="1">
    <citation type="journal article" date="2021" name="Nat. Commun.">
        <title>Genetic determinants of endophytism in the Arabidopsis root mycobiome.</title>
        <authorList>
            <person name="Mesny F."/>
            <person name="Miyauchi S."/>
            <person name="Thiergart T."/>
            <person name="Pickel B."/>
            <person name="Atanasova L."/>
            <person name="Karlsson M."/>
            <person name="Huettel B."/>
            <person name="Barry K.W."/>
            <person name="Haridas S."/>
            <person name="Chen C."/>
            <person name="Bauer D."/>
            <person name="Andreopoulos W."/>
            <person name="Pangilinan J."/>
            <person name="LaButti K."/>
            <person name="Riley R."/>
            <person name="Lipzen A."/>
            <person name="Clum A."/>
            <person name="Drula E."/>
            <person name="Henrissat B."/>
            <person name="Kohler A."/>
            <person name="Grigoriev I.V."/>
            <person name="Martin F.M."/>
            <person name="Hacquard S."/>
        </authorList>
    </citation>
    <scope>NUCLEOTIDE SEQUENCE</scope>
    <source>
        <strain evidence="3">MPI-CAGE-AT-0021</strain>
    </source>
</reference>
<dbReference type="PANTHER" id="PTHR43591">
    <property type="entry name" value="METHYLTRANSFERASE"/>
    <property type="match status" value="1"/>
</dbReference>
<dbReference type="Pfam" id="PF13489">
    <property type="entry name" value="Methyltransf_23"/>
    <property type="match status" value="1"/>
</dbReference>
<dbReference type="InterPro" id="IPR029063">
    <property type="entry name" value="SAM-dependent_MTases_sf"/>
</dbReference>
<keyword evidence="4" id="KW-1185">Reference proteome</keyword>
<comment type="similarity">
    <text evidence="1">Belongs to the methyltransferase superfamily. LaeA methyltransferase family.</text>
</comment>
<evidence type="ECO:0000256" key="2">
    <source>
        <dbReference type="SAM" id="MobiDB-lite"/>
    </source>
</evidence>
<proteinExistence type="inferred from homology"/>
<dbReference type="GO" id="GO:0008168">
    <property type="term" value="F:methyltransferase activity"/>
    <property type="evidence" value="ECO:0007669"/>
    <property type="project" value="UniProtKB-KW"/>
</dbReference>
<keyword evidence="3" id="KW-0808">Transferase</keyword>
<dbReference type="EMBL" id="JAGMUU010000026">
    <property type="protein sequence ID" value="KAH7122017.1"/>
    <property type="molecule type" value="Genomic_DNA"/>
</dbReference>
<organism evidence="3 4">
    <name type="scientific">Dactylonectria estremocensis</name>
    <dbReference type="NCBI Taxonomy" id="1079267"/>
    <lineage>
        <taxon>Eukaryota</taxon>
        <taxon>Fungi</taxon>
        <taxon>Dikarya</taxon>
        <taxon>Ascomycota</taxon>
        <taxon>Pezizomycotina</taxon>
        <taxon>Sordariomycetes</taxon>
        <taxon>Hypocreomycetidae</taxon>
        <taxon>Hypocreales</taxon>
        <taxon>Nectriaceae</taxon>
        <taxon>Dactylonectria</taxon>
    </lineage>
</organism>
<protein>
    <submittedName>
        <fullName evidence="3">S-adenosyl-L-methionine-dependent methyltransferase</fullName>
    </submittedName>
</protein>
<dbReference type="SUPFAM" id="SSF53335">
    <property type="entry name" value="S-adenosyl-L-methionine-dependent methyltransferases"/>
    <property type="match status" value="1"/>
</dbReference>
<comment type="caution">
    <text evidence="3">The sequence shown here is derived from an EMBL/GenBank/DDBJ whole genome shotgun (WGS) entry which is preliminary data.</text>
</comment>
<dbReference type="OrthoDB" id="2013972at2759"/>
<feature type="compositionally biased region" description="Pro residues" evidence="2">
    <location>
        <begin position="16"/>
        <end position="25"/>
    </location>
</feature>
<sequence>MAQEQAVAPESVPAPDQSPSPPPAQPDLAGQEPLQVDNDLEHDSTYAASEASASYLSSLNSSILHYKYENGRRYHAFREGAYLVPNDEEEQDRMDLAHHIYRLLLKGELYLAPIGDNPQRVLDLGTGTGIWAMDFADQHPSAEVIGTDLSPIQPKWTPPNCTFEVDDFEQDWVYRKNFDYIHARELGGCVTDDEQLFRRAFEHLAPGGYLELQAVYPRFLSDDDTAKLAKDAQFWMTNICEGAGKFGKPLDSAPQWLDKMKAAGFVEVHQEIRKIPFGSWPKDPTLKEIGKHSIIQEQQLIDSYTPGIFSRVLGWEEMEIQVLIAKVKNDLKNPAIHLYVPTYFIWGKKPDV</sequence>
<dbReference type="PANTHER" id="PTHR43591:SF31">
    <property type="entry name" value="LAEA-LIKE, PUTATIVE (AFU_ORTHOLOGUE AFUA_8G01930)-RELATED"/>
    <property type="match status" value="1"/>
</dbReference>
<keyword evidence="3" id="KW-0489">Methyltransferase</keyword>
<evidence type="ECO:0000313" key="4">
    <source>
        <dbReference type="Proteomes" id="UP000717696"/>
    </source>
</evidence>
<evidence type="ECO:0000256" key="1">
    <source>
        <dbReference type="ARBA" id="ARBA00038158"/>
    </source>
</evidence>